<evidence type="ECO:0000313" key="2">
    <source>
        <dbReference type="EMBL" id="SFJ82137.1"/>
    </source>
</evidence>
<dbReference type="EMBL" id="FOQU01000011">
    <property type="protein sequence ID" value="SFJ82137.1"/>
    <property type="molecule type" value="Genomic_DNA"/>
</dbReference>
<keyword evidence="1" id="KW-0472">Membrane</keyword>
<keyword evidence="1" id="KW-1133">Transmembrane helix</keyword>
<dbReference type="OrthoDB" id="9135159at2"/>
<evidence type="ECO:0000313" key="3">
    <source>
        <dbReference type="Proteomes" id="UP000199548"/>
    </source>
</evidence>
<feature type="transmembrane region" description="Helical" evidence="1">
    <location>
        <begin position="92"/>
        <end position="110"/>
    </location>
</feature>
<organism evidence="2 3">
    <name type="scientific">Paraburkholderia megapolitana</name>
    <dbReference type="NCBI Taxonomy" id="420953"/>
    <lineage>
        <taxon>Bacteria</taxon>
        <taxon>Pseudomonadati</taxon>
        <taxon>Pseudomonadota</taxon>
        <taxon>Betaproteobacteria</taxon>
        <taxon>Burkholderiales</taxon>
        <taxon>Burkholderiaceae</taxon>
        <taxon>Paraburkholderia</taxon>
    </lineage>
</organism>
<name>A0A1I3UK72_9BURK</name>
<dbReference type="STRING" id="420953.SAMN05192543_111184"/>
<dbReference type="AlphaFoldDB" id="A0A1I3UK72"/>
<feature type="transmembrane region" description="Helical" evidence="1">
    <location>
        <begin position="30"/>
        <end position="52"/>
    </location>
</feature>
<reference evidence="2 3" key="1">
    <citation type="submission" date="2016-10" db="EMBL/GenBank/DDBJ databases">
        <authorList>
            <person name="de Groot N.N."/>
        </authorList>
    </citation>
    <scope>NUCLEOTIDE SEQUENCE [LARGE SCALE GENOMIC DNA]</scope>
    <source>
        <strain evidence="2 3">LMG 23650</strain>
    </source>
</reference>
<feature type="transmembrane region" description="Helical" evidence="1">
    <location>
        <begin position="64"/>
        <end position="86"/>
    </location>
</feature>
<evidence type="ECO:0000256" key="1">
    <source>
        <dbReference type="SAM" id="Phobius"/>
    </source>
</evidence>
<feature type="transmembrane region" description="Helical" evidence="1">
    <location>
        <begin position="155"/>
        <end position="174"/>
    </location>
</feature>
<dbReference type="RefSeq" id="WP_143098169.1">
    <property type="nucleotide sequence ID" value="NZ_CP041745.1"/>
</dbReference>
<proteinExistence type="predicted"/>
<accession>A0A1I3UK72</accession>
<protein>
    <submittedName>
        <fullName evidence="2">Uncharacterized protein</fullName>
    </submittedName>
</protein>
<sequence>MERILVRMPFGMFACNLVAGAMLAASFPPLLWLLPVMLAASLAFCIFAAFFATSYTAYHTGIGILLRVTFCLFALALLETVAEIAALPVRTIWIAAAGYLILLSAVYLLYFNRERRAHWRDFAATLSSPTLVVENARVRRIVRARASNGGTSRTLAGIGAALGVAAVAVAGATIGPHGKDMFQTTALLVVILSPVIFLRYMMVYFVSIAEVRHAEKQRNTRFAFDNVDELQRERATSGLARLLNPRLRQATRPSR</sequence>
<feature type="transmembrane region" description="Helical" evidence="1">
    <location>
        <begin position="5"/>
        <end position="24"/>
    </location>
</feature>
<gene>
    <name evidence="2" type="ORF">SAMN05192543_111184</name>
</gene>
<keyword evidence="3" id="KW-1185">Reference proteome</keyword>
<feature type="transmembrane region" description="Helical" evidence="1">
    <location>
        <begin position="186"/>
        <end position="209"/>
    </location>
</feature>
<dbReference type="Proteomes" id="UP000199548">
    <property type="component" value="Unassembled WGS sequence"/>
</dbReference>
<keyword evidence="1" id="KW-0812">Transmembrane</keyword>